<dbReference type="Gene3D" id="3.20.20.370">
    <property type="entry name" value="Glycoside hydrolase/deacetylase"/>
    <property type="match status" value="1"/>
</dbReference>
<dbReference type="Proteomes" id="UP000586042">
    <property type="component" value="Unassembled WGS sequence"/>
</dbReference>
<dbReference type="PANTHER" id="PTHR10587:SF133">
    <property type="entry name" value="CHITIN DEACETYLASE 1-RELATED"/>
    <property type="match status" value="1"/>
</dbReference>
<evidence type="ECO:0000256" key="1">
    <source>
        <dbReference type="ARBA" id="ARBA00022723"/>
    </source>
</evidence>
<comment type="caution">
    <text evidence="5">The sequence shown here is derived from an EMBL/GenBank/DDBJ whole genome shotgun (WGS) entry which is preliminary data.</text>
</comment>
<protein>
    <submittedName>
        <fullName evidence="5">Polysaccharide deacetylase family protein</fullName>
    </submittedName>
</protein>
<organism evidence="5 6">
    <name type="scientific">Nonomuraea montanisoli</name>
    <dbReference type="NCBI Taxonomy" id="2741721"/>
    <lineage>
        <taxon>Bacteria</taxon>
        <taxon>Bacillati</taxon>
        <taxon>Actinomycetota</taxon>
        <taxon>Actinomycetes</taxon>
        <taxon>Streptosporangiales</taxon>
        <taxon>Streptosporangiaceae</taxon>
        <taxon>Nonomuraea</taxon>
    </lineage>
</organism>
<dbReference type="InterPro" id="IPR002509">
    <property type="entry name" value="NODB_dom"/>
</dbReference>
<gene>
    <name evidence="5" type="ORF">HTZ77_02965</name>
</gene>
<evidence type="ECO:0000259" key="4">
    <source>
        <dbReference type="PROSITE" id="PS51677"/>
    </source>
</evidence>
<dbReference type="CDD" id="cd10917">
    <property type="entry name" value="CE4_NodB_like_6s_7s"/>
    <property type="match status" value="1"/>
</dbReference>
<keyword evidence="6" id="KW-1185">Reference proteome</keyword>
<feature type="domain" description="NodB homology" evidence="4">
    <location>
        <begin position="39"/>
        <end position="215"/>
    </location>
</feature>
<evidence type="ECO:0000256" key="2">
    <source>
        <dbReference type="ARBA" id="ARBA00022801"/>
    </source>
</evidence>
<proteinExistence type="predicted"/>
<reference evidence="5 6" key="1">
    <citation type="submission" date="2020-06" db="EMBL/GenBank/DDBJ databases">
        <title>Nonomuraea sp. SMC257, a novel actinomycete isolated from soil.</title>
        <authorList>
            <person name="Chanama M."/>
        </authorList>
    </citation>
    <scope>NUCLEOTIDE SEQUENCE [LARGE SCALE GENOMIC DNA]</scope>
    <source>
        <strain evidence="5 6">SMC257</strain>
    </source>
</reference>
<sequence length="233" mass="25216">MVIQGLLAASLVVSGAPAAVSNDAPAAGAKARVDCAKVTCLALTFDDGPGKRTGALLDVLKREHVPATFFLMGKHVEELPKVVKRTMAEGHAIGNHTYSHPSLPTLLDQEIIDEIRLTQDAIQQVTGRRPRMFRPPYGNTDDRVLRLAGSQDLSQVLWTGTTLDWKLRDPAKIKAAVLRLAKPNGVILMHDTVPQTVQAMPTILKELKKRGYHLVTVPTLLGGRTPDAGVSFP</sequence>
<accession>A0A7Y6I2A3</accession>
<dbReference type="Pfam" id="PF01522">
    <property type="entry name" value="Polysacc_deac_1"/>
    <property type="match status" value="1"/>
</dbReference>
<dbReference type="GO" id="GO:0005975">
    <property type="term" value="P:carbohydrate metabolic process"/>
    <property type="evidence" value="ECO:0007669"/>
    <property type="project" value="InterPro"/>
</dbReference>
<dbReference type="PANTHER" id="PTHR10587">
    <property type="entry name" value="GLYCOSYL TRANSFERASE-RELATED"/>
    <property type="match status" value="1"/>
</dbReference>
<feature type="chain" id="PRO_5039364623" evidence="3">
    <location>
        <begin position="19"/>
        <end position="233"/>
    </location>
</feature>
<dbReference type="SUPFAM" id="SSF88713">
    <property type="entry name" value="Glycoside hydrolase/deacetylase"/>
    <property type="match status" value="1"/>
</dbReference>
<keyword evidence="1" id="KW-0479">Metal-binding</keyword>
<evidence type="ECO:0000313" key="5">
    <source>
        <dbReference type="EMBL" id="NUW30390.1"/>
    </source>
</evidence>
<dbReference type="GO" id="GO:0046872">
    <property type="term" value="F:metal ion binding"/>
    <property type="evidence" value="ECO:0007669"/>
    <property type="project" value="UniProtKB-KW"/>
</dbReference>
<dbReference type="RefSeq" id="WP_175587823.1">
    <property type="nucleotide sequence ID" value="NZ_JABWGN010000001.1"/>
</dbReference>
<dbReference type="InterPro" id="IPR011330">
    <property type="entry name" value="Glyco_hydro/deAcase_b/a-brl"/>
</dbReference>
<evidence type="ECO:0000313" key="6">
    <source>
        <dbReference type="Proteomes" id="UP000586042"/>
    </source>
</evidence>
<dbReference type="PROSITE" id="PS51677">
    <property type="entry name" value="NODB"/>
    <property type="match status" value="1"/>
</dbReference>
<keyword evidence="2" id="KW-0378">Hydrolase</keyword>
<dbReference type="AlphaFoldDB" id="A0A7Y6I2A3"/>
<feature type="signal peptide" evidence="3">
    <location>
        <begin position="1"/>
        <end position="18"/>
    </location>
</feature>
<dbReference type="EMBL" id="JABWGN010000001">
    <property type="protein sequence ID" value="NUW30390.1"/>
    <property type="molecule type" value="Genomic_DNA"/>
</dbReference>
<dbReference type="InterPro" id="IPR050248">
    <property type="entry name" value="Polysacc_deacetylase_ArnD"/>
</dbReference>
<name>A0A7Y6I2A3_9ACTN</name>
<dbReference type="GO" id="GO:0016810">
    <property type="term" value="F:hydrolase activity, acting on carbon-nitrogen (but not peptide) bonds"/>
    <property type="evidence" value="ECO:0007669"/>
    <property type="project" value="InterPro"/>
</dbReference>
<dbReference type="GO" id="GO:0016020">
    <property type="term" value="C:membrane"/>
    <property type="evidence" value="ECO:0007669"/>
    <property type="project" value="TreeGrafter"/>
</dbReference>
<keyword evidence="3" id="KW-0732">Signal</keyword>
<evidence type="ECO:0000256" key="3">
    <source>
        <dbReference type="SAM" id="SignalP"/>
    </source>
</evidence>